<proteinExistence type="predicted"/>
<protein>
    <recommendedName>
        <fullName evidence="3">C2H2-type domain-containing protein</fullName>
    </recommendedName>
</protein>
<dbReference type="Proteomes" id="UP001498398">
    <property type="component" value="Unassembled WGS sequence"/>
</dbReference>
<organism evidence="1 2">
    <name type="scientific">Marasmiellus scandens</name>
    <dbReference type="NCBI Taxonomy" id="2682957"/>
    <lineage>
        <taxon>Eukaryota</taxon>
        <taxon>Fungi</taxon>
        <taxon>Dikarya</taxon>
        <taxon>Basidiomycota</taxon>
        <taxon>Agaricomycotina</taxon>
        <taxon>Agaricomycetes</taxon>
        <taxon>Agaricomycetidae</taxon>
        <taxon>Agaricales</taxon>
        <taxon>Marasmiineae</taxon>
        <taxon>Omphalotaceae</taxon>
        <taxon>Marasmiellus</taxon>
    </lineage>
</organism>
<comment type="caution">
    <text evidence="1">The sequence shown here is derived from an EMBL/GenBank/DDBJ whole genome shotgun (WGS) entry which is preliminary data.</text>
</comment>
<sequence>MPVSRKSKTTEKLHGPYHSTRRATRLHSTFSSVERMDPSSDEQKIYYRSLKKHIKNQRLVTFCRDSKDWIPWDPPVQVRKSGTLSTVSPNEYEGMPAYVAPICPHSLNEFRMESEYEMRVKCVRKRGQIQYSFCASHPQCIFEMPIPFDPTEHIQNVYNNEGDEIDVYSSAHCSIQSNQSHFTEGRFTVEATNHRASSDEGLIEQLEAAEQCGAYIKHPELHPAFDQSQTHARLEPYSSFEYRRQSLRNLENFDTAIGRAIFRLNSVTGLIPGALRTLINASYRCSACYCEYSAVAFATHLRHDHCLNSPNTAKGWFLPIHDS</sequence>
<name>A0ABR1IP88_9AGAR</name>
<evidence type="ECO:0008006" key="3">
    <source>
        <dbReference type="Google" id="ProtNLM"/>
    </source>
</evidence>
<reference evidence="1 2" key="1">
    <citation type="submission" date="2024-01" db="EMBL/GenBank/DDBJ databases">
        <title>A draft genome for the cacao thread blight pathogen Marasmiellus scandens.</title>
        <authorList>
            <person name="Baruah I.K."/>
            <person name="Leung J."/>
            <person name="Bukari Y."/>
            <person name="Amoako-Attah I."/>
            <person name="Meinhardt L.W."/>
            <person name="Bailey B.A."/>
            <person name="Cohen S.P."/>
        </authorList>
    </citation>
    <scope>NUCLEOTIDE SEQUENCE [LARGE SCALE GENOMIC DNA]</scope>
    <source>
        <strain evidence="1 2">GH-19</strain>
    </source>
</reference>
<accession>A0ABR1IP88</accession>
<evidence type="ECO:0000313" key="2">
    <source>
        <dbReference type="Proteomes" id="UP001498398"/>
    </source>
</evidence>
<keyword evidence="2" id="KW-1185">Reference proteome</keyword>
<evidence type="ECO:0000313" key="1">
    <source>
        <dbReference type="EMBL" id="KAK7436339.1"/>
    </source>
</evidence>
<gene>
    <name evidence="1" type="ORF">VKT23_019186</name>
</gene>
<dbReference type="EMBL" id="JBANRG010000095">
    <property type="protein sequence ID" value="KAK7436339.1"/>
    <property type="molecule type" value="Genomic_DNA"/>
</dbReference>